<dbReference type="SUPFAM" id="SSF47648">
    <property type="entry name" value="Nucleoside phosphorylase/phosphoribosyltransferase N-terminal domain"/>
    <property type="match status" value="1"/>
</dbReference>
<dbReference type="InParanoid" id="A0A1B1YTJ5"/>
<feature type="domain" description="Glycosyl transferase family 3 N-terminal" evidence="14">
    <location>
        <begin position="5"/>
        <end position="66"/>
    </location>
</feature>
<dbReference type="GO" id="GO:0005829">
    <property type="term" value="C:cytosol"/>
    <property type="evidence" value="ECO:0007669"/>
    <property type="project" value="TreeGrafter"/>
</dbReference>
<keyword evidence="4 12" id="KW-0328">Glycosyltransferase</keyword>
<comment type="similarity">
    <text evidence="11">In the C-terminal section; belongs to the anthranilate phosphoribosyltransferase family.</text>
</comment>
<dbReference type="Proteomes" id="UP000092952">
    <property type="component" value="Chromosome"/>
</dbReference>
<evidence type="ECO:0000256" key="9">
    <source>
        <dbReference type="ARBA" id="ARBA00023141"/>
    </source>
</evidence>
<dbReference type="OrthoDB" id="9806430at2"/>
<feature type="binding site" evidence="12">
    <location>
        <position position="81"/>
    </location>
    <ligand>
        <name>5-phospho-alpha-D-ribose 1-diphosphate</name>
        <dbReference type="ChEBI" id="CHEBI:58017"/>
    </ligand>
</feature>
<evidence type="ECO:0000256" key="3">
    <source>
        <dbReference type="ARBA" id="ARBA00022605"/>
    </source>
</evidence>
<comment type="catalytic activity">
    <reaction evidence="10 12">
        <text>N-(5-phospho-beta-D-ribosyl)anthranilate + diphosphate = 5-phospho-alpha-D-ribose 1-diphosphate + anthranilate</text>
        <dbReference type="Rhea" id="RHEA:11768"/>
        <dbReference type="ChEBI" id="CHEBI:16567"/>
        <dbReference type="ChEBI" id="CHEBI:18277"/>
        <dbReference type="ChEBI" id="CHEBI:33019"/>
        <dbReference type="ChEBI" id="CHEBI:58017"/>
        <dbReference type="EC" id="2.4.2.18"/>
    </reaction>
</comment>
<feature type="binding site" evidence="12">
    <location>
        <begin position="91"/>
        <end position="94"/>
    </location>
    <ligand>
        <name>5-phospho-alpha-D-ribose 1-diphosphate</name>
        <dbReference type="ChEBI" id="CHEBI:58017"/>
    </ligand>
</feature>
<evidence type="ECO:0000256" key="6">
    <source>
        <dbReference type="ARBA" id="ARBA00022723"/>
    </source>
</evidence>
<dbReference type="InterPro" id="IPR005940">
    <property type="entry name" value="Anthranilate_Pribosyl_Tfrase"/>
</dbReference>
<protein>
    <recommendedName>
        <fullName evidence="12">Anthranilate phosphoribosyltransferase</fullName>
        <ecNumber evidence="12">2.4.2.18</ecNumber>
    </recommendedName>
</protein>
<proteinExistence type="inferred from homology"/>
<dbReference type="KEGG" id="gbi:PG2T_07065"/>
<dbReference type="Pfam" id="PF00591">
    <property type="entry name" value="Glycos_transf_3"/>
    <property type="match status" value="1"/>
</dbReference>
<feature type="binding site" evidence="12">
    <location>
        <begin position="109"/>
        <end position="117"/>
    </location>
    <ligand>
        <name>5-phospho-alpha-D-ribose 1-diphosphate</name>
        <dbReference type="ChEBI" id="CHEBI:58017"/>
    </ligand>
</feature>
<evidence type="ECO:0000313" key="15">
    <source>
        <dbReference type="EMBL" id="ANX03973.1"/>
    </source>
</evidence>
<dbReference type="Pfam" id="PF02885">
    <property type="entry name" value="Glycos_trans_3N"/>
    <property type="match status" value="1"/>
</dbReference>
<comment type="caution">
    <text evidence="12">Lacks conserved residue(s) required for the propagation of feature annotation.</text>
</comment>
<evidence type="ECO:0000256" key="7">
    <source>
        <dbReference type="ARBA" id="ARBA00022822"/>
    </source>
</evidence>
<dbReference type="EMBL" id="CP014671">
    <property type="protein sequence ID" value="ANX03973.1"/>
    <property type="molecule type" value="Genomic_DNA"/>
</dbReference>
<evidence type="ECO:0000256" key="12">
    <source>
        <dbReference type="HAMAP-Rule" id="MF_00211"/>
    </source>
</evidence>
<dbReference type="AlphaFoldDB" id="A0A1B1YTJ5"/>
<feature type="binding site" evidence="12">
    <location>
        <position position="167"/>
    </location>
    <ligand>
        <name>anthranilate</name>
        <dbReference type="ChEBI" id="CHEBI:16567"/>
        <label>2</label>
    </ligand>
</feature>
<dbReference type="RefSeq" id="WP_068803749.1">
    <property type="nucleotide sequence ID" value="NZ_CP014671.1"/>
</dbReference>
<feature type="binding site" evidence="12">
    <location>
        <begin position="84"/>
        <end position="85"/>
    </location>
    <ligand>
        <name>5-phospho-alpha-D-ribose 1-diphosphate</name>
        <dbReference type="ChEBI" id="CHEBI:58017"/>
    </ligand>
</feature>
<feature type="binding site" evidence="12">
    <location>
        <position position="226"/>
    </location>
    <ligand>
        <name>Mg(2+)</name>
        <dbReference type="ChEBI" id="CHEBI:18420"/>
        <label>2</label>
    </ligand>
</feature>
<evidence type="ECO:0000256" key="5">
    <source>
        <dbReference type="ARBA" id="ARBA00022679"/>
    </source>
</evidence>
<evidence type="ECO:0000256" key="11">
    <source>
        <dbReference type="ARBA" id="ARBA00061188"/>
    </source>
</evidence>
<comment type="similarity">
    <text evidence="12">Belongs to the anthranilate phosphoribosyltransferase family.</text>
</comment>
<reference evidence="16" key="1">
    <citation type="submission" date="2016-03" db="EMBL/GenBank/DDBJ databases">
        <title>Complete genome sequence of Solimmundus cernigliae, representing a novel lineage of polycyclic aromatic hydrocarbon degraders within the Gammaproteobacteria.</title>
        <authorList>
            <person name="Singleton D.R."/>
            <person name="Dickey A.N."/>
            <person name="Scholl E.H."/>
            <person name="Wright F.A."/>
            <person name="Aitken M.D."/>
        </authorList>
    </citation>
    <scope>NUCLEOTIDE SEQUENCE [LARGE SCALE GENOMIC DNA]</scope>
    <source>
        <strain evidence="16">TR3.2</strain>
    </source>
</reference>
<dbReference type="PANTHER" id="PTHR43285">
    <property type="entry name" value="ANTHRANILATE PHOSPHORIBOSYLTRANSFERASE"/>
    <property type="match status" value="1"/>
</dbReference>
<feature type="binding site" evidence="12">
    <location>
        <position position="121"/>
    </location>
    <ligand>
        <name>5-phospho-alpha-D-ribose 1-diphosphate</name>
        <dbReference type="ChEBI" id="CHEBI:58017"/>
    </ligand>
</feature>
<evidence type="ECO:0000256" key="8">
    <source>
        <dbReference type="ARBA" id="ARBA00022842"/>
    </source>
</evidence>
<keyword evidence="5 12" id="KW-0808">Transferase</keyword>
<dbReference type="InterPro" id="IPR000312">
    <property type="entry name" value="Glycosyl_Trfase_fam3"/>
</dbReference>
<comment type="function">
    <text evidence="12">Catalyzes the transfer of the phosphoribosyl group of 5-phosphorylribose-1-pyrophosphate (PRPP) to anthranilate to yield N-(5'-phosphoribosyl)-anthranilate (PRA).</text>
</comment>
<keyword evidence="9 12" id="KW-0057">Aromatic amino acid biosynthesis</keyword>
<keyword evidence="7 12" id="KW-0822">Tryptophan biosynthesis</keyword>
<dbReference type="GO" id="GO:0000162">
    <property type="term" value="P:L-tryptophan biosynthetic process"/>
    <property type="evidence" value="ECO:0007669"/>
    <property type="project" value="UniProtKB-UniRule"/>
</dbReference>
<comment type="subunit">
    <text evidence="2 12">Homodimer.</text>
</comment>
<keyword evidence="8 12" id="KW-0460">Magnesium</keyword>
<dbReference type="SUPFAM" id="SSF52418">
    <property type="entry name" value="Nucleoside phosphorylase/phosphoribosyltransferase catalytic domain"/>
    <property type="match status" value="1"/>
</dbReference>
<evidence type="ECO:0000313" key="16">
    <source>
        <dbReference type="Proteomes" id="UP000092952"/>
    </source>
</evidence>
<name>A0A1B1YTJ5_9GAMM</name>
<dbReference type="InterPro" id="IPR017459">
    <property type="entry name" value="Glycosyl_Trfase_fam3_N_dom"/>
</dbReference>
<dbReference type="FunCoup" id="A0A1B1YTJ5">
    <property type="interactions" value="415"/>
</dbReference>
<evidence type="ECO:0000256" key="2">
    <source>
        <dbReference type="ARBA" id="ARBA00011738"/>
    </source>
</evidence>
<comment type="pathway">
    <text evidence="1 12">Amino-acid biosynthesis; L-tryptophan biosynthesis; L-tryptophan from chorismate: step 2/5.</text>
</comment>
<dbReference type="Gene3D" id="3.40.1030.10">
    <property type="entry name" value="Nucleoside phosphorylase/phosphoribosyltransferase catalytic domain"/>
    <property type="match status" value="1"/>
</dbReference>
<dbReference type="InterPro" id="IPR035902">
    <property type="entry name" value="Nuc_phospho_transferase"/>
</dbReference>
<feature type="binding site" evidence="12">
    <location>
        <position position="112"/>
    </location>
    <ligand>
        <name>anthranilate</name>
        <dbReference type="ChEBI" id="CHEBI:16567"/>
        <label>1</label>
    </ligand>
</feature>
<keyword evidence="16" id="KW-1185">Reference proteome</keyword>
<dbReference type="GO" id="GO:0000287">
    <property type="term" value="F:magnesium ion binding"/>
    <property type="evidence" value="ECO:0007669"/>
    <property type="project" value="UniProtKB-UniRule"/>
</dbReference>
<keyword evidence="6 12" id="KW-0479">Metal-binding</keyword>
<evidence type="ECO:0000259" key="13">
    <source>
        <dbReference type="Pfam" id="PF00591"/>
    </source>
</evidence>
<dbReference type="FunFam" id="1.20.970.10:FF:000006">
    <property type="entry name" value="Anthranilate phosphoribosyltransferase"/>
    <property type="match status" value="1"/>
</dbReference>
<feature type="binding site" evidence="12">
    <location>
        <position position="227"/>
    </location>
    <ligand>
        <name>Mg(2+)</name>
        <dbReference type="ChEBI" id="CHEBI:18420"/>
        <label>2</label>
    </ligand>
</feature>
<feature type="domain" description="Glycosyl transferase family 3" evidence="13">
    <location>
        <begin position="74"/>
        <end position="325"/>
    </location>
</feature>
<dbReference type="Gene3D" id="1.20.970.10">
    <property type="entry name" value="Transferase, Pyrimidine Nucleoside Phosphorylase, Chain C"/>
    <property type="match status" value="1"/>
</dbReference>
<dbReference type="InterPro" id="IPR036320">
    <property type="entry name" value="Glycosyl_Trfase_fam3_N_dom_sf"/>
</dbReference>
<dbReference type="EC" id="2.4.2.18" evidence="12"/>
<dbReference type="PANTHER" id="PTHR43285:SF2">
    <property type="entry name" value="ANTHRANILATE PHOSPHORIBOSYLTRANSFERASE"/>
    <property type="match status" value="1"/>
</dbReference>
<dbReference type="HAMAP" id="MF_00211">
    <property type="entry name" value="TrpD"/>
    <property type="match status" value="1"/>
</dbReference>
<sequence>MNVQAALARVVAGADLDLAQMTAAMRSIMNGEATPAQIGGLLVALRMKGETVIEIAAAAQVMREFALPVEVAPQHLVDTCGTGGDGAGLFNVSTAAGFVVAAAGGRVAKHGNRSVSSSSGSADVLEALGVRIDLSPPAIARCIDEVGFGFMFAPAHHGATRHALGPRREIAIRTLFNLLGPLTNPARPLGQVVGVYDAALVEPIAQVLARLGSRHVLVVHADDGLDEISLGAATQVAELRDGAVRSYRIEPEQFGFARVASERLAVADVTASVALLREALAGTPGPARDIVALNAGAALYVAGLAATLAGGVQRAGEVLESGAALHRVGALAALSQRLEAA</sequence>
<gene>
    <name evidence="12 15" type="primary">trpD</name>
    <name evidence="15" type="ORF">PG2T_07065</name>
</gene>
<comment type="cofactor">
    <cofactor evidence="12">
        <name>Mg(2+)</name>
        <dbReference type="ChEBI" id="CHEBI:18420"/>
    </cofactor>
    <text evidence="12">Binds 2 magnesium ions per monomer.</text>
</comment>
<dbReference type="FunFam" id="3.40.1030.10:FF:000002">
    <property type="entry name" value="Anthranilate phosphoribosyltransferase"/>
    <property type="match status" value="1"/>
</dbReference>
<dbReference type="STRING" id="1810504.PG2T_07065"/>
<dbReference type="GO" id="GO:0004048">
    <property type="term" value="F:anthranilate phosphoribosyltransferase activity"/>
    <property type="evidence" value="ECO:0007669"/>
    <property type="project" value="UniProtKB-UniRule"/>
</dbReference>
<keyword evidence="3 12" id="KW-0028">Amino-acid biosynthesis</keyword>
<evidence type="ECO:0000256" key="1">
    <source>
        <dbReference type="ARBA" id="ARBA00004907"/>
    </source>
</evidence>
<feature type="binding site" evidence="12">
    <location>
        <position position="227"/>
    </location>
    <ligand>
        <name>Mg(2+)</name>
        <dbReference type="ChEBI" id="CHEBI:18420"/>
        <label>1</label>
    </ligand>
</feature>
<feature type="binding site" evidence="12">
    <location>
        <position position="81"/>
    </location>
    <ligand>
        <name>anthranilate</name>
        <dbReference type="ChEBI" id="CHEBI:16567"/>
        <label>1</label>
    </ligand>
</feature>
<feature type="binding site" evidence="12">
    <location>
        <position position="93"/>
    </location>
    <ligand>
        <name>Mg(2+)</name>
        <dbReference type="ChEBI" id="CHEBI:18420"/>
        <label>1</label>
    </ligand>
</feature>
<evidence type="ECO:0000256" key="10">
    <source>
        <dbReference type="ARBA" id="ARBA00052328"/>
    </source>
</evidence>
<evidence type="ECO:0000256" key="4">
    <source>
        <dbReference type="ARBA" id="ARBA00022676"/>
    </source>
</evidence>
<accession>A0A1B1YTJ5</accession>
<organism evidence="15 16">
    <name type="scientific">Immundisolibacter cernigliae</name>
    <dbReference type="NCBI Taxonomy" id="1810504"/>
    <lineage>
        <taxon>Bacteria</taxon>
        <taxon>Pseudomonadati</taxon>
        <taxon>Pseudomonadota</taxon>
        <taxon>Gammaproteobacteria</taxon>
        <taxon>Immundisolibacterales</taxon>
        <taxon>Immundisolibacteraceae</taxon>
        <taxon>Immundisolibacter</taxon>
    </lineage>
</organism>
<dbReference type="UniPathway" id="UPA00035">
    <property type="reaction ID" value="UER00041"/>
</dbReference>
<dbReference type="NCBIfam" id="TIGR01245">
    <property type="entry name" value="trpD"/>
    <property type="match status" value="1"/>
</dbReference>
<evidence type="ECO:0000259" key="14">
    <source>
        <dbReference type="Pfam" id="PF02885"/>
    </source>
</evidence>